<feature type="domain" description="Reverse transcriptase" evidence="4">
    <location>
        <begin position="1342"/>
        <end position="1603"/>
    </location>
</feature>
<protein>
    <recommendedName>
        <fullName evidence="1">phosphoinositide 5-phosphatase</fullName>
        <ecNumber evidence="1">3.1.3.36</ecNumber>
    </recommendedName>
</protein>
<organism evidence="5">
    <name type="scientific">Fagus sylvatica</name>
    <name type="common">Beechnut</name>
    <dbReference type="NCBI Taxonomy" id="28930"/>
    <lineage>
        <taxon>Eukaryota</taxon>
        <taxon>Viridiplantae</taxon>
        <taxon>Streptophyta</taxon>
        <taxon>Embryophyta</taxon>
        <taxon>Tracheophyta</taxon>
        <taxon>Spermatophyta</taxon>
        <taxon>Magnoliopsida</taxon>
        <taxon>eudicotyledons</taxon>
        <taxon>Gunneridae</taxon>
        <taxon>Pentapetalae</taxon>
        <taxon>rosids</taxon>
        <taxon>fabids</taxon>
        <taxon>Fagales</taxon>
        <taxon>Fagaceae</taxon>
        <taxon>Fagus</taxon>
    </lineage>
</organism>
<dbReference type="Gene3D" id="3.60.10.10">
    <property type="entry name" value="Endonuclease/exonuclease/phosphatase"/>
    <property type="match status" value="1"/>
</dbReference>
<dbReference type="InterPro" id="IPR000477">
    <property type="entry name" value="RT_dom"/>
</dbReference>
<dbReference type="PROSITE" id="PS50275">
    <property type="entry name" value="SAC"/>
    <property type="match status" value="1"/>
</dbReference>
<dbReference type="PANTHER" id="PTHR46817:SF1">
    <property type="entry name" value="SAC DOMAIN-CONTAINING PROTEIN"/>
    <property type="match status" value="1"/>
</dbReference>
<evidence type="ECO:0000256" key="2">
    <source>
        <dbReference type="SAM" id="MobiDB-lite"/>
    </source>
</evidence>
<name>A0A2N9J8U6_FAGSY</name>
<dbReference type="EMBL" id="OIVN01006432">
    <property type="protein sequence ID" value="SPD33014.1"/>
    <property type="molecule type" value="Genomic_DNA"/>
</dbReference>
<proteinExistence type="predicted"/>
<dbReference type="InterPro" id="IPR002013">
    <property type="entry name" value="SAC_dom"/>
</dbReference>
<evidence type="ECO:0000256" key="1">
    <source>
        <dbReference type="ARBA" id="ARBA00013044"/>
    </source>
</evidence>
<dbReference type="PROSITE" id="PS50878">
    <property type="entry name" value="RT_POL"/>
    <property type="match status" value="1"/>
</dbReference>
<dbReference type="InterPro" id="IPR026960">
    <property type="entry name" value="RVT-Znf"/>
</dbReference>
<feature type="region of interest" description="Disordered" evidence="2">
    <location>
        <begin position="400"/>
        <end position="421"/>
    </location>
</feature>
<accession>A0A2N9J8U6</accession>
<reference evidence="5" key="1">
    <citation type="submission" date="2018-02" db="EMBL/GenBank/DDBJ databases">
        <authorList>
            <person name="Cohen D.B."/>
            <person name="Kent A.D."/>
        </authorList>
    </citation>
    <scope>NUCLEOTIDE SEQUENCE</scope>
</reference>
<feature type="domain" description="SAC" evidence="3">
    <location>
        <begin position="147"/>
        <end position="219"/>
    </location>
</feature>
<dbReference type="Pfam" id="PF03372">
    <property type="entry name" value="Exo_endo_phos"/>
    <property type="match status" value="1"/>
</dbReference>
<sequence>MCGHRVGRLRDTSIIVLTLDTGEVYIIASLSSRTDTQVIYVDPTTGALCYNGKLDVDVFKSEKVALDYITNGSRWLCKSITYARAILGYAALGNFGLLLVATKLTASIPDLPGGGCVCTVTESQWIKISLQNPQQQGKGEVKNVQELTELDIDGKYYFCETRDITRPFPSRMPLQKPDDEFVWNGWFSMPFKNIGLPQHCVTLLQVLLHSWWCSDVVKGPYGVGLWKNACNGWSKFATFTRLEVSNFVLEGSLVHNVAALMGLTWVMLQSVLALLDSWRGFLGARRSRDVWGAAPACLCGVFGENGIIIPLRGQRKVSATPPDDAPYCLQGCFQGHTKRTHRQTPYCTAKNLYIYPIPPPPLPPIPPTTVTHPTNLQIPYPIYSSYPSYLDSIKNNVAPTPPSTEWPATHSILQNPSPPEKQEPYLTHQPITQSRPSGKKSFVFRLGAKTFTLLFDGGRVAPYLIKERRGRFQGSLWLNLIGLKWLLGVIEQVRLKEDKKGFFQFLRGNYNILEVSCLTNKGGRFLEVADYHGGAQRGSLRIPEGARGSGWMKIAMEIGSFFLGQKEKKSTQVASVEVIPAGGAPPRTVKGRSENLGSSRDPRASDFMDAQISPSVTKGRNLPYLNKWVRMDPVAPRPTRRTGFVWKPKTNTLRITKNIGEARKAQWVPLRHKAVGLAQIDPLKSPTEAIVQAHTALESGLNQPMRKTTEDVISNREVSSPGVELETYGGCVPPIASPVVMGATVSQSSDGAKFEVGETSGVDHDDDSDDSELARDDSEDSESVGVDLAVSESNLGSVMVVPASEGVFPEVEMLMLEGSGNVGEENPLPLVAFCSVDDRDACSPLSCSSLARIEPVEDPISFTIDCGMSPNQYSQWVKKHYGGFCKLVGFPMDTHEQECLALLQRIEADRFKYKNSTKVRQSVGSVRKGARELRNLQKIISWNVRGLNNPQKRERVKFWLRYWKGDIVCLQETKLDFMDRRIVRSLWSNPYVDWEFLEAVGTAGGVLLLWDKRVVEKLDSFVGRFSVSCLWRGVSDDFTWVGTGIYGPTCDTARQDLWVELRDIRQRWTNPWLDLPLGGGRFTWSSGSDNPSLSRIDKFLISSDWEDHFPDVVQRMLPRPLSDHHPILLEMGKLTGGKRSFKFENMWLKTEGFVDRVKTWWSAYPFTGSPSFVLASKLKALKEDLKFWNKHVFGDINLKQLQLTMELAQLDEKEERGGLSTAERNNRKIANSNRRRNYMHKVEVDGIVHETDKEIRDNVVSFYEGLYQEKESWRPSVDGLDFHSIGAVDSSHLERQFDREEVFQVLKDLQGDKAPGPDGFSMAFFHKCWEVVGDNIMDFFEEFHTHCKFEKSLNATFIALIPKKSDALNICDFRPISLVGSMYKLLSKVLANRIRLVMETLISPSQNAFVGGCQTLDSVLIANECLDSRLKSSIPGILCKLDIEKAYDHVNWNCLLYLLERMGFGYRWCHWMKTCISTVQFSVLVNGAPEGFFGSSRGLRQGDSLSPLLFLLIMEAGMLGGNEVRISHLLFADDTIVLCDAAPEQVFHIRKVLSCFEAITGLHVNLAKSEMVPVGVVDSMQPLADLLCCRVGVLPMLYLGMPLGAQYKALNVWNSVLEKIERRLASWQTLYLSKGGRLTLLKSTLASLPTYFLSLFTIPVSVARRIEKLQRNFLWGGMGDIQKYHLVSWDQICSPIPYGGLGVKNLILFNKALLGKWLWRFGAEESHLWRRVIAAKYGEEWGGWQSKPYRGSHGCGLWKGISGGWGTLLEQITFSAGRGDRIRFWLDKWCGDTPLKDLFPLLFLCSTNREASIESVMARSDRSSVRTWNISFFRDFNDWELPVVMSFFTFLQSFLPNSERRDTMVWKPRKSGEFDVCSYYHALQAPTRMHFPWKIIWGVKAPRRISFFTWTAARGKILTCDNLMRRGHVLAGWCCMCKNQWETGDHLLLHCEIASALWSYVFTMFGVQWVLPAKVLDLLFGWHNWFGRRSSAIWNLAPLCVMWSLWQERNRRIFEDLEKPFSHIQEQFSGLLFDCSRLWGFTEASSLPDFVVSLIVD</sequence>
<evidence type="ECO:0000313" key="5">
    <source>
        <dbReference type="EMBL" id="SPD33014.1"/>
    </source>
</evidence>
<dbReference type="EC" id="3.1.3.36" evidence="1"/>
<feature type="compositionally biased region" description="Acidic residues" evidence="2">
    <location>
        <begin position="764"/>
        <end position="782"/>
    </location>
</feature>
<dbReference type="Pfam" id="PF00078">
    <property type="entry name" value="RVT_1"/>
    <property type="match status" value="1"/>
</dbReference>
<evidence type="ECO:0000259" key="3">
    <source>
        <dbReference type="PROSITE" id="PS50275"/>
    </source>
</evidence>
<dbReference type="PANTHER" id="PTHR46817">
    <property type="entry name" value="PHOSPHOINOSITIDE PHOSPHATASE SAC9-RELATED"/>
    <property type="match status" value="1"/>
</dbReference>
<dbReference type="GO" id="GO:0004439">
    <property type="term" value="F:phosphatidylinositol-4,5-bisphosphate 5-phosphatase activity"/>
    <property type="evidence" value="ECO:0007669"/>
    <property type="project" value="UniProtKB-EC"/>
</dbReference>
<dbReference type="InterPro" id="IPR036691">
    <property type="entry name" value="Endo/exonu/phosph_ase_sf"/>
</dbReference>
<gene>
    <name evidence="5" type="ORF">FSB_LOCUS60896</name>
</gene>
<feature type="region of interest" description="Disordered" evidence="2">
    <location>
        <begin position="748"/>
        <end position="783"/>
    </location>
</feature>
<dbReference type="CDD" id="cd01650">
    <property type="entry name" value="RT_nLTR_like"/>
    <property type="match status" value="1"/>
</dbReference>
<dbReference type="Pfam" id="PF13966">
    <property type="entry name" value="zf-RVT"/>
    <property type="match status" value="1"/>
</dbReference>
<dbReference type="SUPFAM" id="SSF56219">
    <property type="entry name" value="DNase I-like"/>
    <property type="match status" value="1"/>
</dbReference>
<feature type="region of interest" description="Disordered" evidence="2">
    <location>
        <begin position="581"/>
        <end position="606"/>
    </location>
</feature>
<evidence type="ECO:0000259" key="4">
    <source>
        <dbReference type="PROSITE" id="PS50878"/>
    </source>
</evidence>
<dbReference type="InterPro" id="IPR005135">
    <property type="entry name" value="Endo/exonuclease/phosphatase"/>
</dbReference>